<evidence type="ECO:0000256" key="3">
    <source>
        <dbReference type="ARBA" id="ARBA00035306"/>
    </source>
</evidence>
<evidence type="ECO:0000313" key="8">
    <source>
        <dbReference type="Proteomes" id="UP000594454"/>
    </source>
</evidence>
<dbReference type="EC" id="3.2.2.-" evidence="6"/>
<organism evidence="7 8">
    <name type="scientific">Hermetia illucens</name>
    <name type="common">Black soldier fly</name>
    <dbReference type="NCBI Taxonomy" id="343691"/>
    <lineage>
        <taxon>Eukaryota</taxon>
        <taxon>Metazoa</taxon>
        <taxon>Ecdysozoa</taxon>
        <taxon>Arthropoda</taxon>
        <taxon>Hexapoda</taxon>
        <taxon>Insecta</taxon>
        <taxon>Pterygota</taxon>
        <taxon>Neoptera</taxon>
        <taxon>Endopterygota</taxon>
        <taxon>Diptera</taxon>
        <taxon>Brachycera</taxon>
        <taxon>Stratiomyomorpha</taxon>
        <taxon>Stratiomyidae</taxon>
        <taxon>Hermetiinae</taxon>
        <taxon>Hermetia</taxon>
    </lineage>
</organism>
<evidence type="ECO:0000256" key="2">
    <source>
        <dbReference type="ARBA" id="ARBA00035119"/>
    </source>
</evidence>
<dbReference type="PANTHER" id="PTHR21314:SF0">
    <property type="entry name" value="QUEUOSINE 5'-PHOSPHATE N-GLYCOSYLASE_HYDROLASE"/>
    <property type="match status" value="1"/>
</dbReference>
<dbReference type="GO" id="GO:0016787">
    <property type="term" value="F:hydrolase activity"/>
    <property type="evidence" value="ECO:0007669"/>
    <property type="project" value="UniProtKB-KW"/>
</dbReference>
<reference evidence="7 8" key="1">
    <citation type="submission" date="2020-11" db="EMBL/GenBank/DDBJ databases">
        <authorList>
            <person name="Wallbank WR R."/>
            <person name="Pardo Diaz C."/>
            <person name="Kozak K."/>
            <person name="Martin S."/>
            <person name="Jiggins C."/>
            <person name="Moest M."/>
            <person name="Warren A I."/>
            <person name="Generalovic N T."/>
            <person name="Byers J.R.P. K."/>
            <person name="Montejo-Kovacevich G."/>
            <person name="Yen C E."/>
        </authorList>
    </citation>
    <scope>NUCLEOTIDE SEQUENCE [LARGE SCALE GENOMIC DNA]</scope>
</reference>
<evidence type="ECO:0000313" key="7">
    <source>
        <dbReference type="EMBL" id="CAD7091949.1"/>
    </source>
</evidence>
<dbReference type="InterPro" id="IPR019438">
    <property type="entry name" value="Q_salvage"/>
</dbReference>
<comment type="catalytic activity">
    <reaction evidence="5 6">
        <text>queuosine 5'-phosphate + H2O = queuine + D-ribose 5-phosphate</text>
        <dbReference type="Rhea" id="RHEA:75387"/>
        <dbReference type="ChEBI" id="CHEBI:15377"/>
        <dbReference type="ChEBI" id="CHEBI:17433"/>
        <dbReference type="ChEBI" id="CHEBI:78346"/>
        <dbReference type="ChEBI" id="CHEBI:194371"/>
    </reaction>
    <physiologicalReaction direction="left-to-right" evidence="5 6">
        <dbReference type="Rhea" id="RHEA:75388"/>
    </physiologicalReaction>
</comment>
<dbReference type="PANTHER" id="PTHR21314">
    <property type="entry name" value="QUEUOSINE 5'-PHOSPHATE N-GLYCOSYLASE_HYDROLASE-RELATED"/>
    <property type="match status" value="1"/>
</dbReference>
<dbReference type="OrthoDB" id="416777at2759"/>
<accession>A0A7R8V3U0</accession>
<evidence type="ECO:0000256" key="4">
    <source>
        <dbReference type="ARBA" id="ARBA00035393"/>
    </source>
</evidence>
<evidence type="ECO:0000256" key="6">
    <source>
        <dbReference type="RuleBase" id="RU365002"/>
    </source>
</evidence>
<dbReference type="Proteomes" id="UP000594454">
    <property type="component" value="Chromosome 6"/>
</dbReference>
<evidence type="ECO:0000256" key="5">
    <source>
        <dbReference type="ARBA" id="ARBA00048204"/>
    </source>
</evidence>
<dbReference type="EMBL" id="LR899014">
    <property type="protein sequence ID" value="CAD7091949.1"/>
    <property type="molecule type" value="Genomic_DNA"/>
</dbReference>
<dbReference type="GO" id="GO:0006400">
    <property type="term" value="P:tRNA modification"/>
    <property type="evidence" value="ECO:0007669"/>
    <property type="project" value="TreeGrafter"/>
</dbReference>
<name>A0A7R8V3U0_HERIL</name>
<sequence>MVLSPRESGEFIAKNAKLVKVHEAGIDKLAGDVLAGLKDGTIDPKNFSQNELHPKPQDSDAPNWLLLIDTLNFCFWTAGKKQKWQVEGHTGYFALCAAINRAKRDGVDITNPNFYSKITQDQLKNILRSDDATTVAPLLEQRVACLHEVGTKLMEKYDGKFENFIKSCNKSAQNLLQLIVTEFPCFRDEAQFHGERVAIYKRAQILVGDIWSCYCGEGLGEFNDIETITMFADYRVPQVLVHYGCMEYTQELLDTLKEDKLLENGSQEEVEIRGISIYVVEELKKKLVETIKENDLNIDLRKVNSILLDHYLWDYRRKYAAELEYIPFHKVLCVYY</sequence>
<protein>
    <recommendedName>
        <fullName evidence="3 6">Queuosine 5'-phosphate N-glycosylase/hydrolase</fullName>
        <ecNumber evidence="6">3.2.2.-</ecNumber>
    </recommendedName>
    <alternativeName>
        <fullName evidence="4 6">Queuosine-nucleotide N-glycosylase/hydrolase</fullName>
    </alternativeName>
</protein>
<keyword evidence="8" id="KW-1185">Reference proteome</keyword>
<dbReference type="AlphaFoldDB" id="A0A7R8V3U0"/>
<dbReference type="InParanoid" id="A0A7R8V3U0"/>
<comment type="function">
    <text evidence="6">Catalyzes the hydrolysis of queuosine 5'-phosphate, releasing the nucleobase queuine (q). Is required for salvage of queuine from exogenous queuosine (Q) that is imported and then converted to queuosine 5'-phosphate intracellularly.</text>
</comment>
<gene>
    <name evidence="7" type="ORF">HERILL_LOCUS14345</name>
</gene>
<evidence type="ECO:0000256" key="1">
    <source>
        <dbReference type="ARBA" id="ARBA00022801"/>
    </source>
</evidence>
<dbReference type="FunCoup" id="A0A7R8V3U0">
    <property type="interactions" value="708"/>
</dbReference>
<comment type="similarity">
    <text evidence="2 6">Belongs to the QNG1 protein family.</text>
</comment>
<proteinExistence type="inferred from homology"/>
<keyword evidence="1 6" id="KW-0378">Hydrolase</keyword>
<dbReference type="Pfam" id="PF10343">
    <property type="entry name" value="Q_salvage"/>
    <property type="match status" value="1"/>
</dbReference>